<organism evidence="1 2">
    <name type="scientific">Diphasiastrum complanatum</name>
    <name type="common">Issler's clubmoss</name>
    <name type="synonym">Lycopodium complanatum</name>
    <dbReference type="NCBI Taxonomy" id="34168"/>
    <lineage>
        <taxon>Eukaryota</taxon>
        <taxon>Viridiplantae</taxon>
        <taxon>Streptophyta</taxon>
        <taxon>Embryophyta</taxon>
        <taxon>Tracheophyta</taxon>
        <taxon>Lycopodiopsida</taxon>
        <taxon>Lycopodiales</taxon>
        <taxon>Lycopodiaceae</taxon>
        <taxon>Lycopodioideae</taxon>
        <taxon>Diphasiastrum</taxon>
    </lineage>
</organism>
<reference evidence="2" key="1">
    <citation type="journal article" date="2024" name="Proc. Natl. Acad. Sci. U.S.A.">
        <title>Extraordinary preservation of gene collinearity over three hundred million years revealed in homosporous lycophytes.</title>
        <authorList>
            <person name="Li C."/>
            <person name="Wickell D."/>
            <person name="Kuo L.Y."/>
            <person name="Chen X."/>
            <person name="Nie B."/>
            <person name="Liao X."/>
            <person name="Peng D."/>
            <person name="Ji J."/>
            <person name="Jenkins J."/>
            <person name="Williams M."/>
            <person name="Shu S."/>
            <person name="Plott C."/>
            <person name="Barry K."/>
            <person name="Rajasekar S."/>
            <person name="Grimwood J."/>
            <person name="Han X."/>
            <person name="Sun S."/>
            <person name="Hou Z."/>
            <person name="He W."/>
            <person name="Dai G."/>
            <person name="Sun C."/>
            <person name="Schmutz J."/>
            <person name="Leebens-Mack J.H."/>
            <person name="Li F.W."/>
            <person name="Wang L."/>
        </authorList>
    </citation>
    <scope>NUCLEOTIDE SEQUENCE [LARGE SCALE GENOMIC DNA]</scope>
    <source>
        <strain evidence="2">cv. PW_Plant_1</strain>
    </source>
</reference>
<sequence length="667" mass="72077">MRIKEQVFWALALLVLALCWNAAWVTGQAISDPAPAPLNKTCVGVLLTYITGAVTMIHPFLPLNDPEQPYKFQATFSLTNQGFKELKNWQAFLGYEHQEILVTAPGVVLADGQQLPAAVGNGTTMAGFPQTNLKSSIETAGDLTQIMTTILITGTEFGVAPPMVPMPGNISLLNQGWNCGLPVFSGPNMMEVCCTENSTLVDLVPAPKFLPRETGDITIAYDVLQSADGSYLALVTISNDNPLGRLEYWNLTWEWSQGEFINQMKGAATTEQDQSDCLNGIAGTYYSSLDFSQVMNCQQTPTIHDLPLDKTNDSAVGMIPFCCRNGSLLPPIMDPSKSKSSFQMQVFKVPPYLSRDELVPPINWNIGPGYGCGQPILVAPLEFPDPNNDFHYLSAVKSWQLTCNITTTYLADALNTNTSQAVKSATSSGSLPTCCVSFSAFYNTSAIPCKTCACGCPKLPSQNTSCSSKSEALLIPYDVLLLPSENRTSKAIAWADLNHLPVPNQLPCGDNCGVNINWHIVSDFAQGWSARITLLNWDTQPIADWYAAITLEKAMAGYQNVYSFNGTRLYINGDNSSLFVQGLPGLNYLVGNFANNAGKAQSVLSFTKDNTPGINIVAGDGFPSRVVFNGEVCVLPEILPSGVPHTISTSLFLTCVIAFASILSLAL</sequence>
<dbReference type="EMBL" id="CM055096">
    <property type="protein sequence ID" value="KAJ7555856.1"/>
    <property type="molecule type" value="Genomic_DNA"/>
</dbReference>
<comment type="caution">
    <text evidence="1">The sequence shown here is derived from an EMBL/GenBank/DDBJ whole genome shotgun (WGS) entry which is preliminary data.</text>
</comment>
<keyword evidence="2" id="KW-1185">Reference proteome</keyword>
<accession>A0ACC2DNJ6</accession>
<proteinExistence type="predicted"/>
<name>A0ACC2DNJ6_DIPCM</name>
<evidence type="ECO:0000313" key="1">
    <source>
        <dbReference type="EMBL" id="KAJ7555856.1"/>
    </source>
</evidence>
<gene>
    <name evidence="1" type="ORF">O6H91_05G057400</name>
</gene>
<evidence type="ECO:0000313" key="2">
    <source>
        <dbReference type="Proteomes" id="UP001162992"/>
    </source>
</evidence>
<dbReference type="Proteomes" id="UP001162992">
    <property type="component" value="Chromosome 5"/>
</dbReference>
<protein>
    <submittedName>
        <fullName evidence="1">Uncharacterized protein</fullName>
    </submittedName>
</protein>